<evidence type="ECO:0000259" key="3">
    <source>
        <dbReference type="Pfam" id="PF20434"/>
    </source>
</evidence>
<evidence type="ECO:0000256" key="2">
    <source>
        <dbReference type="SAM" id="SignalP"/>
    </source>
</evidence>
<dbReference type="Pfam" id="PF20434">
    <property type="entry name" value="BD-FAE"/>
    <property type="match status" value="1"/>
</dbReference>
<feature type="domain" description="BD-FAE-like" evidence="3">
    <location>
        <begin position="72"/>
        <end position="272"/>
    </location>
</feature>
<dbReference type="InterPro" id="IPR049492">
    <property type="entry name" value="BD-FAE-like_dom"/>
</dbReference>
<keyword evidence="1 4" id="KW-0378">Hydrolase</keyword>
<name>A0ABX7LJH5_9CAUL</name>
<gene>
    <name evidence="4" type="ORF">JX001_09255</name>
</gene>
<dbReference type="InterPro" id="IPR050300">
    <property type="entry name" value="GDXG_lipolytic_enzyme"/>
</dbReference>
<dbReference type="PANTHER" id="PTHR48081">
    <property type="entry name" value="AB HYDROLASE SUPERFAMILY PROTEIN C4A8.06C"/>
    <property type="match status" value="1"/>
</dbReference>
<dbReference type="RefSeq" id="WP_205680839.1">
    <property type="nucleotide sequence ID" value="NZ_CP070968.1"/>
</dbReference>
<reference evidence="4 5" key="1">
    <citation type="submission" date="2021-02" db="EMBL/GenBank/DDBJ databases">
        <title>Brevundimonas sp. CS1 genome sequence.</title>
        <authorList>
            <person name="Lee K."/>
            <person name="Choi Y.-J."/>
            <person name="Son H.-R."/>
        </authorList>
    </citation>
    <scope>NUCLEOTIDE SEQUENCE [LARGE SCALE GENOMIC DNA]</scope>
    <source>
        <strain evidence="4 5">CS1</strain>
    </source>
</reference>
<proteinExistence type="predicted"/>
<accession>A0ABX7LJH5</accession>
<evidence type="ECO:0000313" key="4">
    <source>
        <dbReference type="EMBL" id="QSF53018.1"/>
    </source>
</evidence>
<feature type="signal peptide" evidence="2">
    <location>
        <begin position="1"/>
        <end position="26"/>
    </location>
</feature>
<evidence type="ECO:0000313" key="5">
    <source>
        <dbReference type="Proteomes" id="UP000662957"/>
    </source>
</evidence>
<dbReference type="PANTHER" id="PTHR48081:SF6">
    <property type="entry name" value="PEPTIDASE S9 PROLYL OLIGOPEPTIDASE CATALYTIC DOMAIN-CONTAINING PROTEIN"/>
    <property type="match status" value="1"/>
</dbReference>
<dbReference type="Proteomes" id="UP000662957">
    <property type="component" value="Chromosome"/>
</dbReference>
<feature type="chain" id="PRO_5047427471" evidence="2">
    <location>
        <begin position="27"/>
        <end position="325"/>
    </location>
</feature>
<dbReference type="SUPFAM" id="SSF53474">
    <property type="entry name" value="alpha/beta-Hydrolases"/>
    <property type="match status" value="1"/>
</dbReference>
<dbReference type="EMBL" id="CP070968">
    <property type="protein sequence ID" value="QSF53018.1"/>
    <property type="molecule type" value="Genomic_DNA"/>
</dbReference>
<sequence length="325" mass="34059">MSGRVSRPSVARGRSMLMAAVFGAIAAGFLAQGALAQTAPAAVVPPIISQDDFFQTWRYALRAGDDETSLTLLAPQNGRRSGAAIIIAPGGGYVGLAANLEGRQVADWFAARGVIAFVLKYRYGAGHPLPQPIEDGERAVRYVRSNALALGVDPDRIGLMGFSAGGHLAAMTVSLSDAGDPAAADTVERVSSRPDYLVLAYPWLEATAVNTEGGSEYCRFAPMARLECNPQDYVAYTPLPGVVAKAPATFIYHTTDDGLVPVGGSVALYSALAAAGKDVEMHLFAHGSHGSGLGGGDAALGLWPQALENWLRTRGYFNKEPLAKP</sequence>
<dbReference type="GO" id="GO:0016787">
    <property type="term" value="F:hydrolase activity"/>
    <property type="evidence" value="ECO:0007669"/>
    <property type="project" value="UniProtKB-KW"/>
</dbReference>
<organism evidence="4 5">
    <name type="scientific">Brevundimonas fontaquae</name>
    <dbReference type="NCBI Taxonomy" id="2813778"/>
    <lineage>
        <taxon>Bacteria</taxon>
        <taxon>Pseudomonadati</taxon>
        <taxon>Pseudomonadota</taxon>
        <taxon>Alphaproteobacteria</taxon>
        <taxon>Caulobacterales</taxon>
        <taxon>Caulobacteraceae</taxon>
        <taxon>Brevundimonas</taxon>
    </lineage>
</organism>
<keyword evidence="5" id="KW-1185">Reference proteome</keyword>
<dbReference type="InterPro" id="IPR029058">
    <property type="entry name" value="AB_hydrolase_fold"/>
</dbReference>
<protein>
    <submittedName>
        <fullName evidence="4">Alpha/beta hydrolase</fullName>
    </submittedName>
</protein>
<dbReference type="Gene3D" id="3.40.50.1820">
    <property type="entry name" value="alpha/beta hydrolase"/>
    <property type="match status" value="1"/>
</dbReference>
<keyword evidence="2" id="KW-0732">Signal</keyword>
<evidence type="ECO:0000256" key="1">
    <source>
        <dbReference type="ARBA" id="ARBA00022801"/>
    </source>
</evidence>